<dbReference type="KEGG" id="fku:FGKAn22_00970"/>
<feature type="domain" description="Glutaredoxin" evidence="2">
    <location>
        <begin position="73"/>
        <end position="132"/>
    </location>
</feature>
<evidence type="ECO:0000259" key="2">
    <source>
        <dbReference type="Pfam" id="PF00462"/>
    </source>
</evidence>
<dbReference type="PROSITE" id="PS51354">
    <property type="entry name" value="GLUTAREDOXIN_2"/>
    <property type="match status" value="1"/>
</dbReference>
<gene>
    <name evidence="4" type="ORF">FGKAn22_00970</name>
</gene>
<dbReference type="Gene3D" id="3.40.30.10">
    <property type="entry name" value="Glutaredoxin"/>
    <property type="match status" value="1"/>
</dbReference>
<accession>A0AAN1VYP2</accession>
<dbReference type="RefSeq" id="WP_212786049.1">
    <property type="nucleotide sequence ID" value="NZ_AP019536.1"/>
</dbReference>
<dbReference type="InterPro" id="IPR036249">
    <property type="entry name" value="Thioredoxin-like_sf"/>
</dbReference>
<dbReference type="CDD" id="cd02976">
    <property type="entry name" value="NrdH"/>
    <property type="match status" value="1"/>
</dbReference>
<evidence type="ECO:0000313" key="5">
    <source>
        <dbReference type="Proteomes" id="UP001319121"/>
    </source>
</evidence>
<feature type="chain" id="PRO_5042890787" evidence="1">
    <location>
        <begin position="20"/>
        <end position="178"/>
    </location>
</feature>
<dbReference type="InterPro" id="IPR025392">
    <property type="entry name" value="DUF4124"/>
</dbReference>
<dbReference type="AlphaFoldDB" id="A0AAN1VYP2"/>
<dbReference type="EMBL" id="AP019536">
    <property type="protein sequence ID" value="BBI98404.1"/>
    <property type="molecule type" value="Genomic_DNA"/>
</dbReference>
<feature type="domain" description="DUF4124" evidence="3">
    <location>
        <begin position="10"/>
        <end position="47"/>
    </location>
</feature>
<feature type="signal peptide" evidence="1">
    <location>
        <begin position="1"/>
        <end position="19"/>
    </location>
</feature>
<sequence>MKRIILLSGLLAVSLFAQAGELYRWVDKAGKVHYGDTPPPAAALVEEKKLTDVVAPSADMPYETRRAQQNFPVTLYVGDGCGEFCVQARELLIKRGIPFSEKNLVTREEIDAFKAASGGDKVPVLAVGKTLISGFSASRWNNELDIAGYPKSASYRPLPVLPAPAVASEAAPANPPAP</sequence>
<keyword evidence="5" id="KW-1185">Reference proteome</keyword>
<dbReference type="Proteomes" id="UP001319121">
    <property type="component" value="Chromosome"/>
</dbReference>
<dbReference type="SUPFAM" id="SSF52833">
    <property type="entry name" value="Thioredoxin-like"/>
    <property type="match status" value="1"/>
</dbReference>
<proteinExistence type="predicted"/>
<keyword evidence="1" id="KW-0732">Signal</keyword>
<reference evidence="4 5" key="1">
    <citation type="submission" date="2019-03" db="EMBL/GenBank/DDBJ databases">
        <title>Complete genome sequence of Ferrigenium kumadai strain An22, a microaerophilic iron-oxidizing bacterium isolated from a paddy field soil.</title>
        <authorList>
            <person name="Watanabe T."/>
            <person name="Asakawa S."/>
        </authorList>
    </citation>
    <scope>NUCLEOTIDE SEQUENCE [LARGE SCALE GENOMIC DNA]</scope>
    <source>
        <strain evidence="4 5">An22</strain>
    </source>
</reference>
<organism evidence="4 5">
    <name type="scientific">Ferrigenium kumadai</name>
    <dbReference type="NCBI Taxonomy" id="1682490"/>
    <lineage>
        <taxon>Bacteria</taxon>
        <taxon>Pseudomonadati</taxon>
        <taxon>Pseudomonadota</taxon>
        <taxon>Betaproteobacteria</taxon>
        <taxon>Nitrosomonadales</taxon>
        <taxon>Gallionellaceae</taxon>
        <taxon>Ferrigenium</taxon>
    </lineage>
</organism>
<dbReference type="Pfam" id="PF00462">
    <property type="entry name" value="Glutaredoxin"/>
    <property type="match status" value="1"/>
</dbReference>
<evidence type="ECO:0000313" key="4">
    <source>
        <dbReference type="EMBL" id="BBI98404.1"/>
    </source>
</evidence>
<evidence type="ECO:0000256" key="1">
    <source>
        <dbReference type="SAM" id="SignalP"/>
    </source>
</evidence>
<name>A0AAN1VYP2_9PROT</name>
<dbReference type="Pfam" id="PF13511">
    <property type="entry name" value="DUF4124"/>
    <property type="match status" value="1"/>
</dbReference>
<protein>
    <submittedName>
        <fullName evidence="4">NrdH-like redox domain-containing protein</fullName>
    </submittedName>
</protein>
<dbReference type="InterPro" id="IPR002109">
    <property type="entry name" value="Glutaredoxin"/>
</dbReference>
<evidence type="ECO:0000259" key="3">
    <source>
        <dbReference type="Pfam" id="PF13511"/>
    </source>
</evidence>